<protein>
    <recommendedName>
        <fullName evidence="4">DUF2336 domain-containing protein</fullName>
    </recommendedName>
</protein>
<organism evidence="2 3">
    <name type="scientific">Oceanibaculum pacificum</name>
    <dbReference type="NCBI Taxonomy" id="580166"/>
    <lineage>
        <taxon>Bacteria</taxon>
        <taxon>Pseudomonadati</taxon>
        <taxon>Pseudomonadota</taxon>
        <taxon>Alphaproteobacteria</taxon>
        <taxon>Rhodospirillales</taxon>
        <taxon>Oceanibaculaceae</taxon>
        <taxon>Oceanibaculum</taxon>
    </lineage>
</organism>
<comment type="caution">
    <text evidence="2">The sequence shown here is derived from an EMBL/GenBank/DDBJ whole genome shotgun (WGS) entry which is preliminary data.</text>
</comment>
<dbReference type="OrthoDB" id="9798569at2"/>
<evidence type="ECO:0000313" key="3">
    <source>
        <dbReference type="Proteomes" id="UP000076400"/>
    </source>
</evidence>
<dbReference type="Pfam" id="PF10098">
    <property type="entry name" value="DUF2336"/>
    <property type="match status" value="1"/>
</dbReference>
<dbReference type="STRING" id="580166.AUP43_06340"/>
<reference evidence="2 3" key="1">
    <citation type="submission" date="2015-12" db="EMBL/GenBank/DDBJ databases">
        <title>Genome sequence of Oceanibaculum pacificum MCCC 1A02656.</title>
        <authorList>
            <person name="Lu L."/>
            <person name="Lai Q."/>
            <person name="Shao Z."/>
            <person name="Qian P."/>
        </authorList>
    </citation>
    <scope>NUCLEOTIDE SEQUENCE [LARGE SCALE GENOMIC DNA]</scope>
    <source>
        <strain evidence="2 3">MCCC 1A02656</strain>
    </source>
</reference>
<dbReference type="PIRSF" id="PIRSF035865">
    <property type="entry name" value="UCP035865"/>
    <property type="match status" value="1"/>
</dbReference>
<dbReference type="Proteomes" id="UP000076400">
    <property type="component" value="Unassembled WGS sequence"/>
</dbReference>
<gene>
    <name evidence="2" type="ORF">AUP43_06340</name>
</gene>
<dbReference type="RefSeq" id="WP_067553978.1">
    <property type="nucleotide sequence ID" value="NZ_LPXN01000093.1"/>
</dbReference>
<dbReference type="AlphaFoldDB" id="A0A154W8Z0"/>
<name>A0A154W8Z0_9PROT</name>
<feature type="region of interest" description="Disordered" evidence="1">
    <location>
        <begin position="1"/>
        <end position="23"/>
    </location>
</feature>
<evidence type="ECO:0000256" key="1">
    <source>
        <dbReference type="SAM" id="MobiDB-lite"/>
    </source>
</evidence>
<dbReference type="EMBL" id="LPXN01000093">
    <property type="protein sequence ID" value="KZD09990.1"/>
    <property type="molecule type" value="Genomic_DNA"/>
</dbReference>
<keyword evidence="3" id="KW-1185">Reference proteome</keyword>
<proteinExistence type="predicted"/>
<dbReference type="InterPro" id="IPR014598">
    <property type="entry name" value="UCP035865"/>
</dbReference>
<accession>A0A154W8Z0</accession>
<evidence type="ECO:0008006" key="4">
    <source>
        <dbReference type="Google" id="ProtNLM"/>
    </source>
</evidence>
<evidence type="ECO:0000313" key="2">
    <source>
        <dbReference type="EMBL" id="KZD09990.1"/>
    </source>
</evidence>
<dbReference type="InterPro" id="IPR019285">
    <property type="entry name" value="DUF2336"/>
</dbReference>
<sequence length="381" mass="40771">MTKTPESSSGITKADVARLATDPSPTARRVTVEKLAETYAGGNLTEQDRILAMEVFRVFARDAEQRVREALSASLKALPDLPHDLALTLARDVAAVATPILEEASVLTVEDLIGIVQAGDAGKQVAVARRKHVPEKLAEALIDSGSEDAAAAVVANPGAEMGEQTLNRAIAAYPGSEDVQRGLVSRPSLPVAIAEKLVTLVSEKLREHLVTHHALSPDRATDLILETRERAIMGLLQGEGGGVEAEALAHELHRNGRLTESLLLRAACLGDIDFVEASLAAIAKVPVENARRLVHDAGRRGLVSLLQKAKLPSRVAIVLKSAVEVAEETGYDGLEHDRERYAIRMAERVLTALDESGDDVSGEDLDYLIRKMDSLRAQAAA</sequence>
<feature type="compositionally biased region" description="Polar residues" evidence="1">
    <location>
        <begin position="1"/>
        <end position="11"/>
    </location>
</feature>